<comment type="caution">
    <text evidence="2">The sequence shown here is derived from an EMBL/GenBank/DDBJ whole genome shotgun (WGS) entry which is preliminary data.</text>
</comment>
<reference evidence="2 3" key="1">
    <citation type="journal article" date="2019" name="Int. J. Syst. Evol. Microbiol.">
        <title>The Global Catalogue of Microorganisms (GCM) 10K type strain sequencing project: providing services to taxonomists for standard genome sequencing and annotation.</title>
        <authorList>
            <consortium name="The Broad Institute Genomics Platform"/>
            <consortium name="The Broad Institute Genome Sequencing Center for Infectious Disease"/>
            <person name="Wu L."/>
            <person name="Ma J."/>
        </authorList>
    </citation>
    <scope>NUCLEOTIDE SEQUENCE [LARGE SCALE GENOMIC DNA]</scope>
    <source>
        <strain evidence="2 3">CGMCC 1.10593</strain>
    </source>
</reference>
<dbReference type="InterPro" id="IPR036390">
    <property type="entry name" value="WH_DNA-bd_sf"/>
</dbReference>
<protein>
    <submittedName>
        <fullName evidence="2">MarR family transcriptional regulator</fullName>
    </submittedName>
</protein>
<dbReference type="SUPFAM" id="SSF46785">
    <property type="entry name" value="Winged helix' DNA-binding domain"/>
    <property type="match status" value="1"/>
</dbReference>
<dbReference type="RefSeq" id="WP_256396380.1">
    <property type="nucleotide sequence ID" value="NZ_JANHDJ010000004.1"/>
</dbReference>
<organism evidence="2 3">
    <name type="scientific">Halohasta litorea</name>
    <dbReference type="NCBI Taxonomy" id="869891"/>
    <lineage>
        <taxon>Archaea</taxon>
        <taxon>Methanobacteriati</taxon>
        <taxon>Methanobacteriota</taxon>
        <taxon>Stenosarchaea group</taxon>
        <taxon>Halobacteria</taxon>
        <taxon>Halobacteriales</taxon>
        <taxon>Haloferacaceae</taxon>
        <taxon>Halohasta</taxon>
    </lineage>
</organism>
<sequence length="90" mass="10226">MSTSPVEASGHVELSETEFRNRLRELPPSAKLVAKVLETDQPLSQGQLADESLLPDRTVRYALNRLEESELVGSRYSFKDARKQVYYLNT</sequence>
<proteinExistence type="predicted"/>
<gene>
    <name evidence="2" type="ORF">ACFSBW_14545</name>
</gene>
<name>A0ABD6DAN7_9EURY</name>
<feature type="region of interest" description="Disordered" evidence="1">
    <location>
        <begin position="1"/>
        <end position="20"/>
    </location>
</feature>
<dbReference type="InterPro" id="IPR036388">
    <property type="entry name" value="WH-like_DNA-bd_sf"/>
</dbReference>
<dbReference type="Proteomes" id="UP001597052">
    <property type="component" value="Unassembled WGS sequence"/>
</dbReference>
<evidence type="ECO:0000256" key="1">
    <source>
        <dbReference type="SAM" id="MobiDB-lite"/>
    </source>
</evidence>
<keyword evidence="3" id="KW-1185">Reference proteome</keyword>
<evidence type="ECO:0000313" key="2">
    <source>
        <dbReference type="EMBL" id="MFD1643093.1"/>
    </source>
</evidence>
<dbReference type="Gene3D" id="1.10.10.10">
    <property type="entry name" value="Winged helix-like DNA-binding domain superfamily/Winged helix DNA-binding domain"/>
    <property type="match status" value="1"/>
</dbReference>
<dbReference type="AlphaFoldDB" id="A0ABD6DAN7"/>
<accession>A0ABD6DAN7</accession>
<dbReference type="EMBL" id="JBHUDM010000004">
    <property type="protein sequence ID" value="MFD1643093.1"/>
    <property type="molecule type" value="Genomic_DNA"/>
</dbReference>
<evidence type="ECO:0000313" key="3">
    <source>
        <dbReference type="Proteomes" id="UP001597052"/>
    </source>
</evidence>